<accession>A0A0R3WX04</accession>
<dbReference type="STRING" id="6205.A0A0R3WX04"/>
<dbReference type="EMBL" id="UYWX01006839">
    <property type="protein sequence ID" value="VDM26607.1"/>
    <property type="molecule type" value="Genomic_DNA"/>
</dbReference>
<proteinExistence type="predicted"/>
<evidence type="ECO:0000313" key="1">
    <source>
        <dbReference type="EMBL" id="VDM26607.1"/>
    </source>
</evidence>
<dbReference type="AlphaFoldDB" id="A0A0R3WX04"/>
<dbReference type="WBParaSite" id="TTAC_0000529401-mRNA-1">
    <property type="protein sequence ID" value="TTAC_0000529401-mRNA-1"/>
    <property type="gene ID" value="TTAC_0000529401"/>
</dbReference>
<reference evidence="1 2" key="2">
    <citation type="submission" date="2018-11" db="EMBL/GenBank/DDBJ databases">
        <authorList>
            <consortium name="Pathogen Informatics"/>
        </authorList>
    </citation>
    <scope>NUCLEOTIDE SEQUENCE [LARGE SCALE GENOMIC DNA]</scope>
</reference>
<organism evidence="3">
    <name type="scientific">Hydatigena taeniaeformis</name>
    <name type="common">Feline tapeworm</name>
    <name type="synonym">Taenia taeniaeformis</name>
    <dbReference type="NCBI Taxonomy" id="6205"/>
    <lineage>
        <taxon>Eukaryota</taxon>
        <taxon>Metazoa</taxon>
        <taxon>Spiralia</taxon>
        <taxon>Lophotrochozoa</taxon>
        <taxon>Platyhelminthes</taxon>
        <taxon>Cestoda</taxon>
        <taxon>Eucestoda</taxon>
        <taxon>Cyclophyllidea</taxon>
        <taxon>Taeniidae</taxon>
        <taxon>Hydatigera</taxon>
    </lineage>
</organism>
<evidence type="ECO:0000313" key="3">
    <source>
        <dbReference type="WBParaSite" id="TTAC_0000529401-mRNA-1"/>
    </source>
</evidence>
<reference evidence="3" key="1">
    <citation type="submission" date="2017-02" db="UniProtKB">
        <authorList>
            <consortium name="WormBaseParasite"/>
        </authorList>
    </citation>
    <scope>IDENTIFICATION</scope>
</reference>
<evidence type="ECO:0000313" key="2">
    <source>
        <dbReference type="Proteomes" id="UP000274429"/>
    </source>
</evidence>
<name>A0A0R3WX04_HYDTA</name>
<gene>
    <name evidence="1" type="ORF">TTAC_LOCUS5279</name>
</gene>
<protein>
    <submittedName>
        <fullName evidence="3">Str_synth domain-containing protein</fullName>
    </submittedName>
</protein>
<sequence length="103" mass="11236">MFGVTGTTDVTPTTITHLPAILDAGEEDVEGTKNSAFVFRPLLGSQVSNSSQSIIRTINSRYNLLDLDLRSPHDVEVSQDGSMLFIAQLRAPYLRKVDIVESG</sequence>
<keyword evidence="2" id="KW-1185">Reference proteome</keyword>
<dbReference type="Proteomes" id="UP000274429">
    <property type="component" value="Unassembled WGS sequence"/>
</dbReference>